<evidence type="ECO:0000313" key="2">
    <source>
        <dbReference type="Proteomes" id="UP000053989"/>
    </source>
</evidence>
<dbReference type="EMBL" id="KN822026">
    <property type="protein sequence ID" value="KIM64929.1"/>
    <property type="molecule type" value="Genomic_DNA"/>
</dbReference>
<dbReference type="Proteomes" id="UP000053989">
    <property type="component" value="Unassembled WGS sequence"/>
</dbReference>
<dbReference type="HOGENOM" id="CLU_1678973_0_0_1"/>
<gene>
    <name evidence="1" type="ORF">SCLCIDRAFT_601980</name>
</gene>
<dbReference type="InParanoid" id="A0A0C3E991"/>
<keyword evidence="2" id="KW-1185">Reference proteome</keyword>
<proteinExistence type="predicted"/>
<organism evidence="1 2">
    <name type="scientific">Scleroderma citrinum Foug A</name>
    <dbReference type="NCBI Taxonomy" id="1036808"/>
    <lineage>
        <taxon>Eukaryota</taxon>
        <taxon>Fungi</taxon>
        <taxon>Dikarya</taxon>
        <taxon>Basidiomycota</taxon>
        <taxon>Agaricomycotina</taxon>
        <taxon>Agaricomycetes</taxon>
        <taxon>Agaricomycetidae</taxon>
        <taxon>Boletales</taxon>
        <taxon>Sclerodermatineae</taxon>
        <taxon>Sclerodermataceae</taxon>
        <taxon>Scleroderma</taxon>
    </lineage>
</organism>
<sequence length="157" mass="17542">MVCTQVRFTQNVSSRVFSGQSYSRCRGFIGGYDLPNELSAPSLPPSICTWSPAITSLTVPSVSLVFGTLHLRWRVRYKAASDRLQIKFLLNGHEHLSPFSRLTFFYHMLFKNWAYGLSPISGYESRARSGCVNKVTAVYIYLLAATSVSNTGYRGLA</sequence>
<reference evidence="1 2" key="1">
    <citation type="submission" date="2014-04" db="EMBL/GenBank/DDBJ databases">
        <authorList>
            <consortium name="DOE Joint Genome Institute"/>
            <person name="Kuo A."/>
            <person name="Kohler A."/>
            <person name="Nagy L.G."/>
            <person name="Floudas D."/>
            <person name="Copeland A."/>
            <person name="Barry K.W."/>
            <person name="Cichocki N."/>
            <person name="Veneault-Fourrey C."/>
            <person name="LaButti K."/>
            <person name="Lindquist E.A."/>
            <person name="Lipzen A."/>
            <person name="Lundell T."/>
            <person name="Morin E."/>
            <person name="Murat C."/>
            <person name="Sun H."/>
            <person name="Tunlid A."/>
            <person name="Henrissat B."/>
            <person name="Grigoriev I.V."/>
            <person name="Hibbett D.S."/>
            <person name="Martin F."/>
            <person name="Nordberg H.P."/>
            <person name="Cantor M.N."/>
            <person name="Hua S.X."/>
        </authorList>
    </citation>
    <scope>NUCLEOTIDE SEQUENCE [LARGE SCALE GENOMIC DNA]</scope>
    <source>
        <strain evidence="1 2">Foug A</strain>
    </source>
</reference>
<evidence type="ECO:0000313" key="1">
    <source>
        <dbReference type="EMBL" id="KIM64929.1"/>
    </source>
</evidence>
<dbReference type="AlphaFoldDB" id="A0A0C3E991"/>
<protein>
    <submittedName>
        <fullName evidence="1">Uncharacterized protein</fullName>
    </submittedName>
</protein>
<reference evidence="2" key="2">
    <citation type="submission" date="2015-01" db="EMBL/GenBank/DDBJ databases">
        <title>Evolutionary Origins and Diversification of the Mycorrhizal Mutualists.</title>
        <authorList>
            <consortium name="DOE Joint Genome Institute"/>
            <consortium name="Mycorrhizal Genomics Consortium"/>
            <person name="Kohler A."/>
            <person name="Kuo A."/>
            <person name="Nagy L.G."/>
            <person name="Floudas D."/>
            <person name="Copeland A."/>
            <person name="Barry K.W."/>
            <person name="Cichocki N."/>
            <person name="Veneault-Fourrey C."/>
            <person name="LaButti K."/>
            <person name="Lindquist E.A."/>
            <person name="Lipzen A."/>
            <person name="Lundell T."/>
            <person name="Morin E."/>
            <person name="Murat C."/>
            <person name="Riley R."/>
            <person name="Ohm R."/>
            <person name="Sun H."/>
            <person name="Tunlid A."/>
            <person name="Henrissat B."/>
            <person name="Grigoriev I.V."/>
            <person name="Hibbett D.S."/>
            <person name="Martin F."/>
        </authorList>
    </citation>
    <scope>NUCLEOTIDE SEQUENCE [LARGE SCALE GENOMIC DNA]</scope>
    <source>
        <strain evidence="2">Foug A</strain>
    </source>
</reference>
<name>A0A0C3E991_9AGAM</name>
<accession>A0A0C3E991</accession>